<dbReference type="EMBL" id="BMRP01000002">
    <property type="protein sequence ID" value="GGU48042.1"/>
    <property type="molecule type" value="Genomic_DNA"/>
</dbReference>
<name>A0ABQ2UQ06_9ACTN</name>
<accession>A0ABQ2UQ06</accession>
<feature type="region of interest" description="Disordered" evidence="1">
    <location>
        <begin position="1"/>
        <end position="53"/>
    </location>
</feature>
<dbReference type="PANTHER" id="PTHR37318">
    <property type="entry name" value="BSL7504 PROTEIN"/>
    <property type="match status" value="1"/>
</dbReference>
<keyword evidence="4" id="KW-1185">Reference proteome</keyword>
<dbReference type="Pfam" id="PF13601">
    <property type="entry name" value="HTH_34"/>
    <property type="match status" value="1"/>
</dbReference>
<evidence type="ECO:0000313" key="4">
    <source>
        <dbReference type="Proteomes" id="UP000654471"/>
    </source>
</evidence>
<feature type="domain" description="Winged helix DNA-binding" evidence="2">
    <location>
        <begin position="62"/>
        <end position="140"/>
    </location>
</feature>
<dbReference type="InterPro" id="IPR036388">
    <property type="entry name" value="WH-like_DNA-bd_sf"/>
</dbReference>
<dbReference type="InterPro" id="IPR027395">
    <property type="entry name" value="WH_DNA-bd_dom"/>
</dbReference>
<gene>
    <name evidence="3" type="ORF">GCM10010211_10260</name>
</gene>
<reference evidence="4" key="1">
    <citation type="journal article" date="2019" name="Int. J. Syst. Evol. Microbiol.">
        <title>The Global Catalogue of Microorganisms (GCM) 10K type strain sequencing project: providing services to taxonomists for standard genome sequencing and annotation.</title>
        <authorList>
            <consortium name="The Broad Institute Genomics Platform"/>
            <consortium name="The Broad Institute Genome Sequencing Center for Infectious Disease"/>
            <person name="Wu L."/>
            <person name="Ma J."/>
        </authorList>
    </citation>
    <scope>NUCLEOTIDE SEQUENCE [LARGE SCALE GENOMIC DNA]</scope>
    <source>
        <strain evidence="4">JCM 3399</strain>
    </source>
</reference>
<dbReference type="Proteomes" id="UP000654471">
    <property type="component" value="Unassembled WGS sequence"/>
</dbReference>
<evidence type="ECO:0000313" key="3">
    <source>
        <dbReference type="EMBL" id="GGU48042.1"/>
    </source>
</evidence>
<comment type="caution">
    <text evidence="3">The sequence shown here is derived from an EMBL/GenBank/DDBJ whole genome shotgun (WGS) entry which is preliminary data.</text>
</comment>
<dbReference type="PANTHER" id="PTHR37318:SF1">
    <property type="entry name" value="BSL7504 PROTEIN"/>
    <property type="match status" value="1"/>
</dbReference>
<organism evidence="3 4">
    <name type="scientific">Streptomyces albospinus</name>
    <dbReference type="NCBI Taxonomy" id="285515"/>
    <lineage>
        <taxon>Bacteria</taxon>
        <taxon>Bacillati</taxon>
        <taxon>Actinomycetota</taxon>
        <taxon>Actinomycetes</taxon>
        <taxon>Kitasatosporales</taxon>
        <taxon>Streptomycetaceae</taxon>
        <taxon>Streptomyces</taxon>
    </lineage>
</organism>
<sequence>MDARCGGGRPARPDRRIPGGPTMTDPHDAITAPPDVDAATGAAARPGSHPRHGLDEVIHAPVRFSIVATLAAAEKAEFAFVRDTVEVSDSVLSRQVATLEKAGYVAVTKGYVGKRPRTWLALTADGRAVFADHCRALRAIAGGGDG</sequence>
<evidence type="ECO:0000256" key="1">
    <source>
        <dbReference type="SAM" id="MobiDB-lite"/>
    </source>
</evidence>
<dbReference type="SUPFAM" id="SSF46785">
    <property type="entry name" value="Winged helix' DNA-binding domain"/>
    <property type="match status" value="1"/>
</dbReference>
<evidence type="ECO:0000259" key="2">
    <source>
        <dbReference type="Pfam" id="PF13601"/>
    </source>
</evidence>
<proteinExistence type="predicted"/>
<protein>
    <recommendedName>
        <fullName evidence="2">Winged helix DNA-binding domain-containing protein</fullName>
    </recommendedName>
</protein>
<dbReference type="Gene3D" id="1.10.10.10">
    <property type="entry name" value="Winged helix-like DNA-binding domain superfamily/Winged helix DNA-binding domain"/>
    <property type="match status" value="1"/>
</dbReference>
<dbReference type="InterPro" id="IPR036390">
    <property type="entry name" value="WH_DNA-bd_sf"/>
</dbReference>